<organism evidence="8 9">
    <name type="scientific">Alkalicaulis satelles</name>
    <dbReference type="NCBI Taxonomy" id="2609175"/>
    <lineage>
        <taxon>Bacteria</taxon>
        <taxon>Pseudomonadati</taxon>
        <taxon>Pseudomonadota</taxon>
        <taxon>Alphaproteobacteria</taxon>
        <taxon>Maricaulales</taxon>
        <taxon>Maricaulaceae</taxon>
        <taxon>Alkalicaulis</taxon>
    </lineage>
</organism>
<evidence type="ECO:0000313" key="9">
    <source>
        <dbReference type="Proteomes" id="UP000325122"/>
    </source>
</evidence>
<keyword evidence="3" id="KW-1003">Cell membrane</keyword>
<dbReference type="RefSeq" id="WP_150023833.1">
    <property type="nucleotide sequence ID" value="NZ_VWOJ01000004.1"/>
</dbReference>
<dbReference type="GO" id="GO:0008324">
    <property type="term" value="F:monoatomic cation transmembrane transporter activity"/>
    <property type="evidence" value="ECO:0007669"/>
    <property type="project" value="InterPro"/>
</dbReference>
<dbReference type="PANTHER" id="PTHR34584:SF1">
    <property type="entry name" value="NA(+)_H(+) ANTIPORTER SUBUNIT E1"/>
    <property type="match status" value="1"/>
</dbReference>
<comment type="similarity">
    <text evidence="2">Belongs to the CPA3 antiporters (TC 2.A.63) subunit E family.</text>
</comment>
<dbReference type="EMBL" id="VWOJ01000004">
    <property type="protein sequence ID" value="KAA5801645.1"/>
    <property type="molecule type" value="Genomic_DNA"/>
</dbReference>
<evidence type="ECO:0000256" key="2">
    <source>
        <dbReference type="ARBA" id="ARBA00006228"/>
    </source>
</evidence>
<feature type="transmembrane region" description="Helical" evidence="7">
    <location>
        <begin position="22"/>
        <end position="53"/>
    </location>
</feature>
<evidence type="ECO:0008006" key="10">
    <source>
        <dbReference type="Google" id="ProtNLM"/>
    </source>
</evidence>
<name>A0A5M6ZB80_9PROT</name>
<evidence type="ECO:0000256" key="5">
    <source>
        <dbReference type="ARBA" id="ARBA00022989"/>
    </source>
</evidence>
<evidence type="ECO:0000256" key="7">
    <source>
        <dbReference type="SAM" id="Phobius"/>
    </source>
</evidence>
<dbReference type="Pfam" id="PF01899">
    <property type="entry name" value="MNHE"/>
    <property type="match status" value="1"/>
</dbReference>
<evidence type="ECO:0000256" key="1">
    <source>
        <dbReference type="ARBA" id="ARBA00004651"/>
    </source>
</evidence>
<gene>
    <name evidence="8" type="ORF">F1654_12190</name>
</gene>
<dbReference type="AlphaFoldDB" id="A0A5M6ZB80"/>
<keyword evidence="5 7" id="KW-1133">Transmembrane helix</keyword>
<comment type="subcellular location">
    <subcellularLocation>
        <location evidence="1">Cell membrane</location>
        <topology evidence="1">Multi-pass membrane protein</topology>
    </subcellularLocation>
</comment>
<keyword evidence="6 7" id="KW-0472">Membrane</keyword>
<dbReference type="InterPro" id="IPR002758">
    <property type="entry name" value="Cation_antiport_E"/>
</dbReference>
<dbReference type="Proteomes" id="UP000325122">
    <property type="component" value="Unassembled WGS sequence"/>
</dbReference>
<evidence type="ECO:0000256" key="4">
    <source>
        <dbReference type="ARBA" id="ARBA00022692"/>
    </source>
</evidence>
<accession>A0A5M6ZB80</accession>
<sequence>MLQAVPTSSIISFIKRTALLGLAWLVMTGGAAGALVYGLVAVLAAAALSLVLLPPGPRPAVLIRLAALAPDFLVRSILGGVDVAWRALHPHLPVRPGWINLPTRMTDGPARALFGAETSLLPGTLSAGCDGDGLKIHCLDLDARTRARLEAEEARLARAFSQHDGPEP</sequence>
<evidence type="ECO:0000256" key="3">
    <source>
        <dbReference type="ARBA" id="ARBA00022475"/>
    </source>
</evidence>
<evidence type="ECO:0000313" key="8">
    <source>
        <dbReference type="EMBL" id="KAA5801645.1"/>
    </source>
</evidence>
<protein>
    <recommendedName>
        <fullName evidence="10">Sodium:proton antiporter</fullName>
    </recommendedName>
</protein>
<keyword evidence="4 7" id="KW-0812">Transmembrane</keyword>
<keyword evidence="9" id="KW-1185">Reference proteome</keyword>
<reference evidence="8 9" key="1">
    <citation type="submission" date="2019-09" db="EMBL/GenBank/DDBJ databases">
        <authorList>
            <person name="Kevbrin V."/>
            <person name="Grouzdev D.S."/>
        </authorList>
    </citation>
    <scope>NUCLEOTIDE SEQUENCE [LARGE SCALE GENOMIC DNA]</scope>
    <source>
        <strain evidence="8 9">G-192</strain>
    </source>
</reference>
<dbReference type="PANTHER" id="PTHR34584">
    <property type="entry name" value="NA(+)/H(+) ANTIPORTER SUBUNIT E1"/>
    <property type="match status" value="1"/>
</dbReference>
<dbReference type="GO" id="GO:0005886">
    <property type="term" value="C:plasma membrane"/>
    <property type="evidence" value="ECO:0007669"/>
    <property type="project" value="UniProtKB-SubCell"/>
</dbReference>
<proteinExistence type="inferred from homology"/>
<evidence type="ECO:0000256" key="6">
    <source>
        <dbReference type="ARBA" id="ARBA00023136"/>
    </source>
</evidence>
<comment type="caution">
    <text evidence="8">The sequence shown here is derived from an EMBL/GenBank/DDBJ whole genome shotgun (WGS) entry which is preliminary data.</text>
</comment>